<dbReference type="GO" id="GO:0006400">
    <property type="term" value="P:tRNA modification"/>
    <property type="evidence" value="ECO:0007669"/>
    <property type="project" value="TreeGrafter"/>
</dbReference>
<name>C0QDP5_DESAH</name>
<proteinExistence type="inferred from homology"/>
<evidence type="ECO:0000256" key="4">
    <source>
        <dbReference type="ARBA" id="ARBA00022679"/>
    </source>
</evidence>
<dbReference type="Pfam" id="PF01715">
    <property type="entry name" value="IPPT"/>
    <property type="match status" value="1"/>
</dbReference>
<feature type="binding site" evidence="10">
    <location>
        <begin position="11"/>
        <end position="18"/>
    </location>
    <ligand>
        <name>ATP</name>
        <dbReference type="ChEBI" id="CHEBI:30616"/>
    </ligand>
</feature>
<comment type="cofactor">
    <cofactor evidence="1 10">
        <name>Mg(2+)</name>
        <dbReference type="ChEBI" id="CHEBI:18420"/>
    </cofactor>
</comment>
<dbReference type="Gene3D" id="3.40.50.300">
    <property type="entry name" value="P-loop containing nucleotide triphosphate hydrolases"/>
    <property type="match status" value="1"/>
</dbReference>
<evidence type="ECO:0000256" key="13">
    <source>
        <dbReference type="RuleBase" id="RU003785"/>
    </source>
</evidence>
<keyword evidence="15" id="KW-1185">Reference proteome</keyword>
<accession>C0QDP5</accession>
<dbReference type="STRING" id="177437.HRM2_22110"/>
<evidence type="ECO:0000256" key="8">
    <source>
        <dbReference type="ARBA" id="ARBA00022842"/>
    </source>
</evidence>
<dbReference type="OrthoDB" id="9776390at2"/>
<keyword evidence="8 10" id="KW-0460">Magnesium</keyword>
<dbReference type="HAMAP" id="MF_00185">
    <property type="entry name" value="IPP_trans"/>
    <property type="match status" value="1"/>
</dbReference>
<dbReference type="PANTHER" id="PTHR11088:SF60">
    <property type="entry name" value="TRNA DIMETHYLALLYLTRANSFERASE"/>
    <property type="match status" value="1"/>
</dbReference>
<reference evidence="14 15" key="1">
    <citation type="journal article" date="2009" name="Environ. Microbiol.">
        <title>Genome sequence of Desulfobacterium autotrophicum HRM2, a marine sulfate reducer oxidizing organic carbon completely to carbon dioxide.</title>
        <authorList>
            <person name="Strittmatter A.W."/>
            <person name="Liesegang H."/>
            <person name="Rabus R."/>
            <person name="Decker I."/>
            <person name="Amann J."/>
            <person name="Andres S."/>
            <person name="Henne A."/>
            <person name="Fricke W.F."/>
            <person name="Martinez-Arias R."/>
            <person name="Bartels D."/>
            <person name="Goesmann A."/>
            <person name="Krause L."/>
            <person name="Puehler A."/>
            <person name="Klenk H.P."/>
            <person name="Richter M."/>
            <person name="Schuler M."/>
            <person name="Gloeckner F.O."/>
            <person name="Meyerdierks A."/>
            <person name="Gottschalk G."/>
            <person name="Amann R."/>
        </authorList>
    </citation>
    <scope>NUCLEOTIDE SEQUENCE [LARGE SCALE GENOMIC DNA]</scope>
    <source>
        <strain evidence="15">ATCC 43914 / DSM 3382 / HRM2</strain>
    </source>
</reference>
<evidence type="ECO:0000256" key="1">
    <source>
        <dbReference type="ARBA" id="ARBA00001946"/>
    </source>
</evidence>
<keyword evidence="4 10" id="KW-0808">Transferase</keyword>
<comment type="subunit">
    <text evidence="10">Monomer.</text>
</comment>
<evidence type="ECO:0000256" key="2">
    <source>
        <dbReference type="ARBA" id="ARBA00003213"/>
    </source>
</evidence>
<dbReference type="EC" id="2.5.1.75" evidence="10"/>
<evidence type="ECO:0000256" key="7">
    <source>
        <dbReference type="ARBA" id="ARBA00022840"/>
    </source>
</evidence>
<dbReference type="RefSeq" id="WP_015904078.1">
    <property type="nucleotide sequence ID" value="NC_012108.1"/>
</dbReference>
<comment type="similarity">
    <text evidence="3 10 13">Belongs to the IPP transferase family.</text>
</comment>
<dbReference type="InterPro" id="IPR027417">
    <property type="entry name" value="P-loop_NTPase"/>
</dbReference>
<comment type="catalytic activity">
    <reaction evidence="9 10 11">
        <text>adenosine(37) in tRNA + dimethylallyl diphosphate = N(6)-dimethylallyladenosine(37) in tRNA + diphosphate</text>
        <dbReference type="Rhea" id="RHEA:26482"/>
        <dbReference type="Rhea" id="RHEA-COMP:10162"/>
        <dbReference type="Rhea" id="RHEA-COMP:10375"/>
        <dbReference type="ChEBI" id="CHEBI:33019"/>
        <dbReference type="ChEBI" id="CHEBI:57623"/>
        <dbReference type="ChEBI" id="CHEBI:74411"/>
        <dbReference type="ChEBI" id="CHEBI:74415"/>
        <dbReference type="EC" id="2.5.1.75"/>
    </reaction>
</comment>
<organism evidence="14 15">
    <name type="scientific">Desulforapulum autotrophicum (strain ATCC 43914 / DSM 3382 / VKM B-1955 / HRM2)</name>
    <name type="common">Desulfobacterium autotrophicum</name>
    <dbReference type="NCBI Taxonomy" id="177437"/>
    <lineage>
        <taxon>Bacteria</taxon>
        <taxon>Pseudomonadati</taxon>
        <taxon>Thermodesulfobacteriota</taxon>
        <taxon>Desulfobacteria</taxon>
        <taxon>Desulfobacterales</taxon>
        <taxon>Desulfobacteraceae</taxon>
        <taxon>Desulforapulum</taxon>
    </lineage>
</organism>
<evidence type="ECO:0000256" key="10">
    <source>
        <dbReference type="HAMAP-Rule" id="MF_00185"/>
    </source>
</evidence>
<keyword evidence="6 10" id="KW-0547">Nucleotide-binding</keyword>
<gene>
    <name evidence="10 14" type="primary">miaA</name>
    <name evidence="14" type="ordered locus">HRM2_22110</name>
</gene>
<keyword evidence="7 10" id="KW-0067">ATP-binding</keyword>
<dbReference type="InterPro" id="IPR039657">
    <property type="entry name" value="Dimethylallyltransferase"/>
</dbReference>
<evidence type="ECO:0000256" key="9">
    <source>
        <dbReference type="ARBA" id="ARBA00049563"/>
    </source>
</evidence>
<dbReference type="PANTHER" id="PTHR11088">
    <property type="entry name" value="TRNA DIMETHYLALLYLTRANSFERASE"/>
    <property type="match status" value="1"/>
</dbReference>
<dbReference type="SUPFAM" id="SSF52540">
    <property type="entry name" value="P-loop containing nucleoside triphosphate hydrolases"/>
    <property type="match status" value="2"/>
</dbReference>
<dbReference type="HOGENOM" id="CLU_032616_0_1_7"/>
<protein>
    <recommendedName>
        <fullName evidence="10">tRNA dimethylallyltransferase</fullName>
        <ecNumber evidence="10">2.5.1.75</ecNumber>
    </recommendedName>
    <alternativeName>
        <fullName evidence="10">Dimethylallyl diphosphate:tRNA dimethylallyltransferase</fullName>
        <shortName evidence="10">DMAPP:tRNA dimethylallyltransferase</shortName>
        <shortName evidence="10">DMATase</shortName>
    </alternativeName>
    <alternativeName>
        <fullName evidence="10">Isopentenyl-diphosphate:tRNA isopentenyltransferase</fullName>
        <shortName evidence="10">IPP transferase</shortName>
        <shortName evidence="10">IPPT</shortName>
        <shortName evidence="10">IPTase</shortName>
    </alternativeName>
</protein>
<comment type="caution">
    <text evidence="10">Lacks conserved residue(s) required for the propagation of feature annotation.</text>
</comment>
<evidence type="ECO:0000313" key="14">
    <source>
        <dbReference type="EMBL" id="ACN15309.1"/>
    </source>
</evidence>
<dbReference type="Proteomes" id="UP000000442">
    <property type="component" value="Chromosome"/>
</dbReference>
<evidence type="ECO:0000313" key="15">
    <source>
        <dbReference type="Proteomes" id="UP000000442"/>
    </source>
</evidence>
<evidence type="ECO:0000256" key="5">
    <source>
        <dbReference type="ARBA" id="ARBA00022694"/>
    </source>
</evidence>
<dbReference type="InterPro" id="IPR018022">
    <property type="entry name" value="IPT"/>
</dbReference>
<dbReference type="KEGG" id="dat:HRM2_22110"/>
<feature type="site" description="Interaction with substrate tRNA" evidence="10">
    <location>
        <position position="122"/>
    </location>
</feature>
<dbReference type="eggNOG" id="COG0324">
    <property type="taxonomic scope" value="Bacteria"/>
</dbReference>
<dbReference type="EMBL" id="CP001087">
    <property type="protein sequence ID" value="ACN15309.1"/>
    <property type="molecule type" value="Genomic_DNA"/>
</dbReference>
<feature type="region of interest" description="Interaction with substrate tRNA" evidence="10">
    <location>
        <begin position="36"/>
        <end position="39"/>
    </location>
</feature>
<evidence type="ECO:0000256" key="11">
    <source>
        <dbReference type="RuleBase" id="RU003783"/>
    </source>
</evidence>
<comment type="function">
    <text evidence="2 10 12">Catalyzes the transfer of a dimethylallyl group onto the adenine at position 37 in tRNAs that read codons beginning with uridine, leading to the formation of N6-(dimethylallyl)adenosine (i(6)A).</text>
</comment>
<dbReference type="GO" id="GO:0052381">
    <property type="term" value="F:tRNA dimethylallyltransferase activity"/>
    <property type="evidence" value="ECO:0007669"/>
    <property type="project" value="UniProtKB-UniRule"/>
</dbReference>
<dbReference type="Gene3D" id="1.10.20.140">
    <property type="match status" value="1"/>
</dbReference>
<evidence type="ECO:0000256" key="3">
    <source>
        <dbReference type="ARBA" id="ARBA00005842"/>
    </source>
</evidence>
<keyword evidence="5 10" id="KW-0819">tRNA processing</keyword>
<feature type="binding site" evidence="10">
    <location>
        <begin position="13"/>
        <end position="18"/>
    </location>
    <ligand>
        <name>substrate</name>
    </ligand>
</feature>
<sequence>MNKKKIILVCGPTGVGKTGFAIDLATRVGAEIIGADSMQIYRYMDVGTAKPDAREQSAVRHYLVDVVDPDQDFDAACFARMADLAIEELHKKGRAAVVAGGTGFYFKALVHGLFRGTKADPRVLAALEQEAAKGVDLHARLLRVDPSAAAKIHPNDLFRVIRALEVATTHNATISSLQEAHGFEGERYRALKFGLYMDREKLYQRIEKRVDMMLDQGLIQEVEGLLNRGYTSDLKSMQSIGYRHVCLYLKGEIGFNEMVGLLKRDTRRYAKRQLTWFRREKEMIWLMPQEIERAFSLASDFLVDRD</sequence>
<dbReference type="GO" id="GO:0005524">
    <property type="term" value="F:ATP binding"/>
    <property type="evidence" value="ECO:0007669"/>
    <property type="project" value="UniProtKB-UniRule"/>
</dbReference>
<dbReference type="AlphaFoldDB" id="C0QDP5"/>
<dbReference type="NCBIfam" id="TIGR00174">
    <property type="entry name" value="miaA"/>
    <property type="match status" value="1"/>
</dbReference>
<evidence type="ECO:0000256" key="12">
    <source>
        <dbReference type="RuleBase" id="RU003784"/>
    </source>
</evidence>
<evidence type="ECO:0000256" key="6">
    <source>
        <dbReference type="ARBA" id="ARBA00022741"/>
    </source>
</evidence>
<feature type="site" description="Interaction with substrate tRNA" evidence="10">
    <location>
        <position position="102"/>
    </location>
</feature>